<dbReference type="Gene3D" id="2.130.10.130">
    <property type="entry name" value="Integrin alpha, N-terminal"/>
    <property type="match status" value="3"/>
</dbReference>
<dbReference type="RefSeq" id="WP_077023433.1">
    <property type="nucleotide sequence ID" value="NZ_CP017641.1"/>
</dbReference>
<evidence type="ECO:0000313" key="6">
    <source>
        <dbReference type="Proteomes" id="UP000187735"/>
    </source>
</evidence>
<keyword evidence="1" id="KW-0732">Signal</keyword>
<gene>
    <name evidence="5" type="ORF">Fuma_01304</name>
</gene>
<evidence type="ECO:0000256" key="2">
    <source>
        <dbReference type="ARBA" id="ARBA00022737"/>
    </source>
</evidence>
<name>A0A1P8WCF4_9PLAN</name>
<accession>A0A1P8WCF4</accession>
<evidence type="ECO:0000313" key="5">
    <source>
        <dbReference type="EMBL" id="APZ91713.1"/>
    </source>
</evidence>
<evidence type="ECO:0000256" key="3">
    <source>
        <dbReference type="ARBA" id="ARBA00022801"/>
    </source>
</evidence>
<keyword evidence="6" id="KW-1185">Reference proteome</keyword>
<dbReference type="OrthoDB" id="292163at2"/>
<dbReference type="STRING" id="1891926.Fuma_01304"/>
<reference evidence="5 6" key="1">
    <citation type="journal article" date="2016" name="Front. Microbiol.">
        <title>Fuerstia marisgermanicae gen. nov., sp. nov., an Unusual Member of the Phylum Planctomycetes from the German Wadden Sea.</title>
        <authorList>
            <person name="Kohn T."/>
            <person name="Heuer A."/>
            <person name="Jogler M."/>
            <person name="Vollmers J."/>
            <person name="Boedeker C."/>
            <person name="Bunk B."/>
            <person name="Rast P."/>
            <person name="Borchert D."/>
            <person name="Glockner I."/>
            <person name="Freese H.M."/>
            <person name="Klenk H.P."/>
            <person name="Overmann J."/>
            <person name="Kaster A.K."/>
            <person name="Rohde M."/>
            <person name="Wiegand S."/>
            <person name="Jogler C."/>
        </authorList>
    </citation>
    <scope>NUCLEOTIDE SEQUENCE [LARGE SCALE GENOMIC DNA]</scope>
    <source>
        <strain evidence="5 6">NH11</strain>
    </source>
</reference>
<dbReference type="GO" id="GO:0016787">
    <property type="term" value="F:hydrolase activity"/>
    <property type="evidence" value="ECO:0007669"/>
    <property type="project" value="UniProtKB-KW"/>
</dbReference>
<evidence type="ECO:0000256" key="4">
    <source>
        <dbReference type="ARBA" id="ARBA00023180"/>
    </source>
</evidence>
<dbReference type="InterPro" id="IPR013517">
    <property type="entry name" value="FG-GAP"/>
</dbReference>
<proteinExistence type="predicted"/>
<dbReference type="PANTHER" id="PTHR23221">
    <property type="entry name" value="GLYCOSYLPHOSPHATIDYLINOSITOL PHOSPHOLIPASE D"/>
    <property type="match status" value="1"/>
</dbReference>
<dbReference type="AlphaFoldDB" id="A0A1P8WCF4"/>
<dbReference type="Pfam" id="PF01839">
    <property type="entry name" value="FG-GAP"/>
    <property type="match status" value="5"/>
</dbReference>
<protein>
    <submittedName>
        <fullName evidence="5">FG-GAP repeat</fullName>
    </submittedName>
</protein>
<dbReference type="PROSITE" id="PS51470">
    <property type="entry name" value="FG_GAP"/>
    <property type="match status" value="3"/>
</dbReference>
<dbReference type="KEGG" id="fmr:Fuma_01304"/>
<keyword evidence="3" id="KW-0378">Hydrolase</keyword>
<organism evidence="5 6">
    <name type="scientific">Fuerstiella marisgermanici</name>
    <dbReference type="NCBI Taxonomy" id="1891926"/>
    <lineage>
        <taxon>Bacteria</taxon>
        <taxon>Pseudomonadati</taxon>
        <taxon>Planctomycetota</taxon>
        <taxon>Planctomycetia</taxon>
        <taxon>Planctomycetales</taxon>
        <taxon>Planctomycetaceae</taxon>
        <taxon>Fuerstiella</taxon>
    </lineage>
</organism>
<keyword evidence="4" id="KW-0325">Glycoprotein</keyword>
<dbReference type="PANTHER" id="PTHR23221:SF7">
    <property type="entry name" value="PHOSPHATIDYLINOSITOL-GLYCAN-SPECIFIC PHOSPHOLIPASE D"/>
    <property type="match status" value="1"/>
</dbReference>
<dbReference type="SMART" id="SM00191">
    <property type="entry name" value="Int_alpha"/>
    <property type="match status" value="5"/>
</dbReference>
<evidence type="ECO:0000256" key="1">
    <source>
        <dbReference type="ARBA" id="ARBA00022729"/>
    </source>
</evidence>
<dbReference type="SUPFAM" id="SSF69318">
    <property type="entry name" value="Integrin alpha N-terminal domain"/>
    <property type="match status" value="1"/>
</dbReference>
<keyword evidence="2" id="KW-0677">Repeat</keyword>
<dbReference type="InterPro" id="IPR028994">
    <property type="entry name" value="Integrin_alpha_N"/>
</dbReference>
<sequence>MPAFCPAIAAAAVAGRHQSTVLESLDGTTGFRIDGIDSGDLSGVSVSSAGDVNGDGFDDLIIGASGADPGGDSRAGESYVVFGKSGGFGSAVDLSTLNGTSGFRIDGIDEDDFSGRSVSNAGDVNGDGFDDLIIGARYADPGGDSDAGESYVVFGKSGGFGSTVDLSTLDGTTGFRLDGSDAGDGSGSSVSSAGDVNGDGFDDLVIGAWNAASGGAGGAGETYVLFGKSGGFASAVDLSTLDGTTGFRLDGSDAGDRTGSSVSSAGDLNGDGFDDLIIGAYGADPGGDRLAGESYVVFGKSGGFASAVDLSTLDGTTGFRLDGIDAGDESGRSVSSAGDVNGDGFDDIIIGAERASSTASFPARTLRSFGRREAVP</sequence>
<dbReference type="EMBL" id="CP017641">
    <property type="protein sequence ID" value="APZ91713.1"/>
    <property type="molecule type" value="Genomic_DNA"/>
</dbReference>
<dbReference type="InterPro" id="IPR013519">
    <property type="entry name" value="Int_alpha_beta-p"/>
</dbReference>
<dbReference type="Proteomes" id="UP000187735">
    <property type="component" value="Chromosome"/>
</dbReference>